<evidence type="ECO:0000256" key="1">
    <source>
        <dbReference type="ARBA" id="ARBA00004196"/>
    </source>
</evidence>
<dbReference type="PANTHER" id="PTHR30532">
    <property type="entry name" value="IRON III DICITRATE-BINDING PERIPLASMIC PROTEIN"/>
    <property type="match status" value="1"/>
</dbReference>
<dbReference type="RefSeq" id="WP_254164471.1">
    <property type="nucleotide sequence ID" value="NZ_JANAFB010000002.1"/>
</dbReference>
<dbReference type="Pfam" id="PF01497">
    <property type="entry name" value="Peripla_BP_2"/>
    <property type="match status" value="1"/>
</dbReference>
<name>A0A9X2HD59_9MICC</name>
<comment type="subcellular location">
    <subcellularLocation>
        <location evidence="1">Cell envelope</location>
    </subcellularLocation>
</comment>
<evidence type="ECO:0000256" key="6">
    <source>
        <dbReference type="SAM" id="SignalP"/>
    </source>
</evidence>
<evidence type="ECO:0000313" key="8">
    <source>
        <dbReference type="EMBL" id="MCP3424682.1"/>
    </source>
</evidence>
<evidence type="ECO:0000256" key="4">
    <source>
        <dbReference type="ARBA" id="ARBA00022729"/>
    </source>
</evidence>
<evidence type="ECO:0000256" key="3">
    <source>
        <dbReference type="ARBA" id="ARBA00022448"/>
    </source>
</evidence>
<keyword evidence="9" id="KW-1185">Reference proteome</keyword>
<sequence length="336" mass="36722">MSKFSTLSKLTVSLLVASTIGLAGCAQGSDEASSDSSQSAEQSADRTVSTPKGDVTVPGDPQKVVVLNYALAGYLYDLDVPVTNVVPEDADGAGEFSDMWGDKPEEDGTEFLPWSTEGFDLESIMAAEPDLIIAGGWGFPYFQADEIYDDLSDIAPTVMVDKGFETWQDQLKFLAVDTFGKQDKYDEMLSDYDARIEDVRGSIEVPPQPTSFISVVADGTPYLAFDNSALPELFSDLGFEINPLSEENNLEPYAPGGDMAELSTEQLGQLVDSETVFVNGFNADTISVDELKDRPVWQDLPAFQNGHAYDLPYWASRHDYDEAMALLDQVEENFGK</sequence>
<keyword evidence="3" id="KW-0813">Transport</keyword>
<dbReference type="AlphaFoldDB" id="A0A9X2HD59"/>
<feature type="signal peptide" evidence="6">
    <location>
        <begin position="1"/>
        <end position="28"/>
    </location>
</feature>
<dbReference type="Gene3D" id="3.40.50.1980">
    <property type="entry name" value="Nitrogenase molybdenum iron protein domain"/>
    <property type="match status" value="2"/>
</dbReference>
<evidence type="ECO:0000259" key="7">
    <source>
        <dbReference type="PROSITE" id="PS50983"/>
    </source>
</evidence>
<dbReference type="EMBL" id="JANAFB010000002">
    <property type="protein sequence ID" value="MCP3424682.1"/>
    <property type="molecule type" value="Genomic_DNA"/>
</dbReference>
<keyword evidence="4 6" id="KW-0732">Signal</keyword>
<dbReference type="GO" id="GO:1901678">
    <property type="term" value="P:iron coordination entity transport"/>
    <property type="evidence" value="ECO:0007669"/>
    <property type="project" value="UniProtKB-ARBA"/>
</dbReference>
<evidence type="ECO:0000313" key="9">
    <source>
        <dbReference type="Proteomes" id="UP001139502"/>
    </source>
</evidence>
<feature type="domain" description="Fe/B12 periplasmic-binding" evidence="7">
    <location>
        <begin position="63"/>
        <end position="336"/>
    </location>
</feature>
<dbReference type="GO" id="GO:0030288">
    <property type="term" value="C:outer membrane-bounded periplasmic space"/>
    <property type="evidence" value="ECO:0007669"/>
    <property type="project" value="TreeGrafter"/>
</dbReference>
<dbReference type="Proteomes" id="UP001139502">
    <property type="component" value="Unassembled WGS sequence"/>
</dbReference>
<accession>A0A9X2HD59</accession>
<dbReference type="InterPro" id="IPR051313">
    <property type="entry name" value="Bact_iron-sidero_bind"/>
</dbReference>
<evidence type="ECO:0000256" key="2">
    <source>
        <dbReference type="ARBA" id="ARBA00008814"/>
    </source>
</evidence>
<dbReference type="PROSITE" id="PS50983">
    <property type="entry name" value="FE_B12_PBP"/>
    <property type="match status" value="1"/>
</dbReference>
<proteinExistence type="inferred from homology"/>
<reference evidence="8" key="1">
    <citation type="submission" date="2022-06" db="EMBL/GenBank/DDBJ databases">
        <title>Rothia sp. isolated from sandalwood seedling.</title>
        <authorList>
            <person name="Tuikhar N."/>
            <person name="Kirdat K."/>
            <person name="Thorat V."/>
            <person name="Swetha P."/>
            <person name="Padma S."/>
            <person name="Sundararaj R."/>
            <person name="Yadav A."/>
        </authorList>
    </citation>
    <scope>NUCLEOTIDE SEQUENCE</scope>
    <source>
        <strain evidence="8">AR01</strain>
    </source>
</reference>
<dbReference type="PROSITE" id="PS51257">
    <property type="entry name" value="PROKAR_LIPOPROTEIN"/>
    <property type="match status" value="1"/>
</dbReference>
<evidence type="ECO:0000256" key="5">
    <source>
        <dbReference type="SAM" id="MobiDB-lite"/>
    </source>
</evidence>
<feature type="compositionally biased region" description="Low complexity" evidence="5">
    <location>
        <begin position="29"/>
        <end position="42"/>
    </location>
</feature>
<comment type="caution">
    <text evidence="8">The sequence shown here is derived from an EMBL/GenBank/DDBJ whole genome shotgun (WGS) entry which is preliminary data.</text>
</comment>
<comment type="similarity">
    <text evidence="2">Belongs to the bacterial solute-binding protein 8 family.</text>
</comment>
<dbReference type="PANTHER" id="PTHR30532:SF24">
    <property type="entry name" value="FERRIC ENTEROBACTIN-BINDING PERIPLASMIC PROTEIN FEPB"/>
    <property type="match status" value="1"/>
</dbReference>
<protein>
    <submittedName>
        <fullName evidence="8">ABC transporter substrate-binding protein</fullName>
    </submittedName>
</protein>
<feature type="region of interest" description="Disordered" evidence="5">
    <location>
        <begin position="26"/>
        <end position="57"/>
    </location>
</feature>
<feature type="chain" id="PRO_5040922958" evidence="6">
    <location>
        <begin position="29"/>
        <end position="336"/>
    </location>
</feature>
<dbReference type="SUPFAM" id="SSF53807">
    <property type="entry name" value="Helical backbone' metal receptor"/>
    <property type="match status" value="1"/>
</dbReference>
<dbReference type="InterPro" id="IPR002491">
    <property type="entry name" value="ABC_transptr_periplasmic_BD"/>
</dbReference>
<organism evidence="8 9">
    <name type="scientific">Rothia santali</name>
    <dbReference type="NCBI Taxonomy" id="2949643"/>
    <lineage>
        <taxon>Bacteria</taxon>
        <taxon>Bacillati</taxon>
        <taxon>Actinomycetota</taxon>
        <taxon>Actinomycetes</taxon>
        <taxon>Micrococcales</taxon>
        <taxon>Micrococcaceae</taxon>
        <taxon>Rothia</taxon>
    </lineage>
</organism>
<gene>
    <name evidence="8" type="ORF">NBM05_01190</name>
</gene>